<reference evidence="7 8" key="1">
    <citation type="journal article" date="2018" name="Front. Plant Sci.">
        <title>Red Clover (Trifolium pratense) and Zigzag Clover (T. medium) - A Picture of Genomic Similarities and Differences.</title>
        <authorList>
            <person name="Dluhosova J."/>
            <person name="Istvanek J."/>
            <person name="Nedelnik J."/>
            <person name="Repkova J."/>
        </authorList>
    </citation>
    <scope>NUCLEOTIDE SEQUENCE [LARGE SCALE GENOMIC DNA]</scope>
    <source>
        <strain evidence="8">cv. 10/8</strain>
        <tissue evidence="7">Leaf</tissue>
    </source>
</reference>
<keyword evidence="8" id="KW-1185">Reference proteome</keyword>
<dbReference type="InterPro" id="IPR000070">
    <property type="entry name" value="Pectinesterase_cat"/>
</dbReference>
<sequence length="69" mass="7496">MPWNGDFALKTLYYGEFENSGPGSDLSQRVSWSSKIPAEHVASYSVENFIQGGEFSSSQSSSLIISSSL</sequence>
<dbReference type="AlphaFoldDB" id="A0A392PTE6"/>
<dbReference type="Proteomes" id="UP000265520">
    <property type="component" value="Unassembled WGS sequence"/>
</dbReference>
<evidence type="ECO:0000313" key="8">
    <source>
        <dbReference type="Proteomes" id="UP000265520"/>
    </source>
</evidence>
<dbReference type="EMBL" id="LXQA010092943">
    <property type="protein sequence ID" value="MCI14576.1"/>
    <property type="molecule type" value="Genomic_DNA"/>
</dbReference>
<comment type="caution">
    <text evidence="7">The sequence shown here is derived from an EMBL/GenBank/DDBJ whole genome shotgun (WGS) entry which is preliminary data.</text>
</comment>
<feature type="domain" description="Pectinesterase catalytic" evidence="6">
    <location>
        <begin position="1"/>
        <end position="52"/>
    </location>
</feature>
<dbReference type="InterPro" id="IPR011050">
    <property type="entry name" value="Pectin_lyase_fold/virulence"/>
</dbReference>
<keyword evidence="4" id="KW-0378">Hydrolase</keyword>
<dbReference type="UniPathway" id="UPA00545">
    <property type="reaction ID" value="UER00823"/>
</dbReference>
<evidence type="ECO:0000256" key="2">
    <source>
        <dbReference type="ARBA" id="ARBA00005184"/>
    </source>
</evidence>
<accession>A0A392PTE6</accession>
<proteinExistence type="predicted"/>
<dbReference type="GO" id="GO:0045490">
    <property type="term" value="P:pectin catabolic process"/>
    <property type="evidence" value="ECO:0007669"/>
    <property type="project" value="UniProtKB-UniPathway"/>
</dbReference>
<keyword evidence="3" id="KW-0964">Secreted</keyword>
<dbReference type="InterPro" id="IPR012334">
    <property type="entry name" value="Pectin_lyas_fold"/>
</dbReference>
<comment type="subcellular location">
    <subcellularLocation>
        <location evidence="1">Secreted</location>
        <location evidence="1">Cell wall</location>
    </subcellularLocation>
</comment>
<evidence type="ECO:0000256" key="3">
    <source>
        <dbReference type="ARBA" id="ARBA00022512"/>
    </source>
</evidence>
<organism evidence="7 8">
    <name type="scientific">Trifolium medium</name>
    <dbReference type="NCBI Taxonomy" id="97028"/>
    <lineage>
        <taxon>Eukaryota</taxon>
        <taxon>Viridiplantae</taxon>
        <taxon>Streptophyta</taxon>
        <taxon>Embryophyta</taxon>
        <taxon>Tracheophyta</taxon>
        <taxon>Spermatophyta</taxon>
        <taxon>Magnoliopsida</taxon>
        <taxon>eudicotyledons</taxon>
        <taxon>Gunneridae</taxon>
        <taxon>Pentapetalae</taxon>
        <taxon>rosids</taxon>
        <taxon>fabids</taxon>
        <taxon>Fabales</taxon>
        <taxon>Fabaceae</taxon>
        <taxon>Papilionoideae</taxon>
        <taxon>50 kb inversion clade</taxon>
        <taxon>NPAAA clade</taxon>
        <taxon>Hologalegina</taxon>
        <taxon>IRL clade</taxon>
        <taxon>Trifolieae</taxon>
        <taxon>Trifolium</taxon>
    </lineage>
</organism>
<evidence type="ECO:0000256" key="1">
    <source>
        <dbReference type="ARBA" id="ARBA00004191"/>
    </source>
</evidence>
<evidence type="ECO:0000313" key="7">
    <source>
        <dbReference type="EMBL" id="MCI14576.1"/>
    </source>
</evidence>
<comment type="pathway">
    <text evidence="2">Glycan metabolism; pectin degradation; 2-dehydro-3-deoxy-D-gluconate from pectin: step 1/5.</text>
</comment>
<evidence type="ECO:0000256" key="5">
    <source>
        <dbReference type="ARBA" id="ARBA00023085"/>
    </source>
</evidence>
<evidence type="ECO:0000259" key="6">
    <source>
        <dbReference type="Pfam" id="PF01095"/>
    </source>
</evidence>
<evidence type="ECO:0000256" key="4">
    <source>
        <dbReference type="ARBA" id="ARBA00022801"/>
    </source>
</evidence>
<dbReference type="Gene3D" id="2.160.20.10">
    <property type="entry name" value="Single-stranded right-handed beta-helix, Pectin lyase-like"/>
    <property type="match status" value="1"/>
</dbReference>
<dbReference type="SUPFAM" id="SSF51126">
    <property type="entry name" value="Pectin lyase-like"/>
    <property type="match status" value="1"/>
</dbReference>
<keyword evidence="3" id="KW-0134">Cell wall</keyword>
<keyword evidence="5" id="KW-0063">Aspartyl esterase</keyword>
<dbReference type="PANTHER" id="PTHR31707">
    <property type="entry name" value="PECTINESTERASE"/>
    <property type="match status" value="1"/>
</dbReference>
<name>A0A392PTE6_9FABA</name>
<dbReference type="Pfam" id="PF01095">
    <property type="entry name" value="Pectinesterase"/>
    <property type="match status" value="1"/>
</dbReference>
<dbReference type="GO" id="GO:0042545">
    <property type="term" value="P:cell wall modification"/>
    <property type="evidence" value="ECO:0007669"/>
    <property type="project" value="InterPro"/>
</dbReference>
<protein>
    <submittedName>
        <fullName evidence="7">Putative pectinesterase/pectinesterase inhibitor 51-like</fullName>
    </submittedName>
</protein>
<dbReference type="GO" id="GO:0030599">
    <property type="term" value="F:pectinesterase activity"/>
    <property type="evidence" value="ECO:0007669"/>
    <property type="project" value="InterPro"/>
</dbReference>